<dbReference type="Gene3D" id="1.10.730.10">
    <property type="entry name" value="Isoleucyl-tRNA Synthetase, Domain 1"/>
    <property type="match status" value="1"/>
</dbReference>
<dbReference type="GO" id="GO:0004814">
    <property type="term" value="F:arginine-tRNA ligase activity"/>
    <property type="evidence" value="ECO:0007669"/>
    <property type="project" value="UniProtKB-EC"/>
</dbReference>
<dbReference type="FunFam" id="1.10.730.10:FF:000006">
    <property type="entry name" value="Arginyl-tRNA synthetase 2, mitochondrial"/>
    <property type="match status" value="1"/>
</dbReference>
<dbReference type="OMA" id="YEFKWER"/>
<comment type="function">
    <text evidence="11">Catalyzes the attachment of arginine to tRNA(Arg) in a two-step reaction: arginine is first activated by ATP to form Arg-AMP and then transferred to the acceptor end of tRNA(Arg).</text>
</comment>
<dbReference type="Ensembl" id="ENSAMXT00005039301.1">
    <property type="protein sequence ID" value="ENSAMXP00005036043.1"/>
    <property type="gene ID" value="ENSAMXG00005017143.1"/>
</dbReference>
<dbReference type="FunFam" id="3.40.50.620:FF:000058">
    <property type="entry name" value="Mitochondrial arginyl-tRNA synthetase"/>
    <property type="match status" value="1"/>
</dbReference>
<dbReference type="EMBL" id="JAICCE010000001">
    <property type="protein sequence ID" value="KAG9282284.1"/>
    <property type="molecule type" value="Genomic_DNA"/>
</dbReference>
<evidence type="ECO:0000256" key="8">
    <source>
        <dbReference type="ARBA" id="ARBA00033033"/>
    </source>
</evidence>
<evidence type="ECO:0000313" key="17">
    <source>
        <dbReference type="Proteomes" id="UP000752171"/>
    </source>
</evidence>
<evidence type="ECO:0000256" key="12">
    <source>
        <dbReference type="RuleBase" id="RU363038"/>
    </source>
</evidence>
<dbReference type="Pfam" id="PF00750">
    <property type="entry name" value="tRNA-synt_1d"/>
    <property type="match status" value="1"/>
</dbReference>
<evidence type="ECO:0000313" key="16">
    <source>
        <dbReference type="Proteomes" id="UP000694621"/>
    </source>
</evidence>
<evidence type="ECO:0000256" key="11">
    <source>
        <dbReference type="ARBA" id="ARBA00049595"/>
    </source>
</evidence>
<dbReference type="PANTHER" id="PTHR11956:SF11">
    <property type="entry name" value="ARGININE--TRNA LIGASE, MITOCHONDRIAL-RELATED"/>
    <property type="match status" value="1"/>
</dbReference>
<dbReference type="SMART" id="SM00836">
    <property type="entry name" value="DALR_1"/>
    <property type="match status" value="1"/>
</dbReference>
<dbReference type="Proteomes" id="UP000694621">
    <property type="component" value="Unplaced"/>
</dbReference>
<dbReference type="SUPFAM" id="SSF52374">
    <property type="entry name" value="Nucleotidylyl transferase"/>
    <property type="match status" value="1"/>
</dbReference>
<sequence length="578" mass="65083">MACFFRRSVAAQLSRICGAHEDVFVPLLSAIPPSKKQLSPGLRLTVNSLVKNGTFSRDADLQTQTERLVKQVKEDGVVQEAVAGHGVINFRINTLLLAEKLLEQLHTDPQSFGVKSEILQNLKKGRTLVEFSSPNIAKKFHAGHLRSTIIGNFIANLKQALGNDVIRVNYLGDWGMQFGLLGAGFQRLGSQEKLQENALQHLYEVYVQVNREAEHDGSIQLAAAEFFRRLEQHDEQALSLWKQFREITVEEYKKIYERLGVYFDQYSGESFHQSKTREVLKDLQSQGLLKTTEKGTGVVDLSAEGDLSSYATLVRSDGTSLYITRDVAAALDRKERFSFDEMIYVTDKSQSVHFQQLFQILQAMGHHWADGCVHVPFGLVVGMSSRLGEVVLLEDILNEARYRMLQNMREAKTSKELADPELTAEQIGVSALIIQDFKGPLISDYKFDWQKVLQAQGDTGVFLQYTHARLRSLLRMHSSESHTHFNPAQLQDNRSLSILQHLLRYDEVLLQSSLDLQPRHLVNFLITLSHLASSAHRELQVKGSSAEVAQARLRLFSCTCSVLSNGMKTLGISPVEKM</sequence>
<dbReference type="Proteomes" id="UP000752171">
    <property type="component" value="Unassembled WGS sequence"/>
</dbReference>
<name>A0A8B9KF10_ASTMX</name>
<dbReference type="EC" id="6.1.1.19" evidence="2"/>
<keyword evidence="5 12" id="KW-0067">ATP-binding</keyword>
<dbReference type="Gene3D" id="3.30.1360.70">
    <property type="entry name" value="Arginyl tRNA synthetase N-terminal domain"/>
    <property type="match status" value="1"/>
</dbReference>
<dbReference type="PANTHER" id="PTHR11956">
    <property type="entry name" value="ARGINYL-TRNA SYNTHETASE"/>
    <property type="match status" value="1"/>
</dbReference>
<dbReference type="InterPro" id="IPR001278">
    <property type="entry name" value="Arg-tRNA-ligase"/>
</dbReference>
<evidence type="ECO:0000256" key="3">
    <source>
        <dbReference type="ARBA" id="ARBA00022598"/>
    </source>
</evidence>
<dbReference type="GO" id="GO:0006420">
    <property type="term" value="P:arginyl-tRNA aminoacylation"/>
    <property type="evidence" value="ECO:0007669"/>
    <property type="project" value="InterPro"/>
</dbReference>
<keyword evidence="7 12" id="KW-0030">Aminoacyl-tRNA synthetase</keyword>
<evidence type="ECO:0000259" key="13">
    <source>
        <dbReference type="SMART" id="SM00836"/>
    </source>
</evidence>
<evidence type="ECO:0000256" key="7">
    <source>
        <dbReference type="ARBA" id="ARBA00023146"/>
    </source>
</evidence>
<dbReference type="GO" id="GO:0005739">
    <property type="term" value="C:mitochondrion"/>
    <property type="evidence" value="ECO:0007669"/>
    <property type="project" value="TreeGrafter"/>
</dbReference>
<comment type="catalytic activity">
    <reaction evidence="10">
        <text>tRNA(Arg) + L-arginine + ATP = L-arginyl-tRNA(Arg) + AMP + diphosphate</text>
        <dbReference type="Rhea" id="RHEA:20301"/>
        <dbReference type="Rhea" id="RHEA-COMP:9658"/>
        <dbReference type="Rhea" id="RHEA-COMP:9673"/>
        <dbReference type="ChEBI" id="CHEBI:30616"/>
        <dbReference type="ChEBI" id="CHEBI:32682"/>
        <dbReference type="ChEBI" id="CHEBI:33019"/>
        <dbReference type="ChEBI" id="CHEBI:78442"/>
        <dbReference type="ChEBI" id="CHEBI:78513"/>
        <dbReference type="ChEBI" id="CHEBI:456215"/>
        <dbReference type="EC" id="6.1.1.19"/>
    </reaction>
</comment>
<keyword evidence="3 12" id="KW-0436">Ligase</keyword>
<dbReference type="InterPro" id="IPR008909">
    <property type="entry name" value="DALR_anticod-bd"/>
</dbReference>
<reference evidence="14 17" key="1">
    <citation type="submission" date="2021-07" db="EMBL/GenBank/DDBJ databases">
        <authorList>
            <person name="Imarazene B."/>
            <person name="Zahm M."/>
            <person name="Klopp C."/>
            <person name="Cabau C."/>
            <person name="Beille S."/>
            <person name="Jouanno E."/>
            <person name="Castinel A."/>
            <person name="Lluch J."/>
            <person name="Gil L."/>
            <person name="Kuchtly C."/>
            <person name="Lopez Roques C."/>
            <person name="Donnadieu C."/>
            <person name="Parrinello H."/>
            <person name="Journot L."/>
            <person name="Du K."/>
            <person name="Schartl M."/>
            <person name="Retaux S."/>
            <person name="Guiguen Y."/>
        </authorList>
    </citation>
    <scope>NUCLEOTIDE SEQUENCE [LARGE SCALE GENOMIC DNA]</scope>
    <source>
        <strain evidence="14">Pach_M1</strain>
        <tissue evidence="14">Testis</tissue>
    </source>
</reference>
<evidence type="ECO:0000256" key="4">
    <source>
        <dbReference type="ARBA" id="ARBA00022741"/>
    </source>
</evidence>
<dbReference type="InterPro" id="IPR001412">
    <property type="entry name" value="aa-tRNA-synth_I_CS"/>
</dbReference>
<dbReference type="Pfam" id="PF05746">
    <property type="entry name" value="DALR_1"/>
    <property type="match status" value="1"/>
</dbReference>
<proteinExistence type="inferred from homology"/>
<dbReference type="PRINTS" id="PR01038">
    <property type="entry name" value="TRNASYNTHARG"/>
</dbReference>
<organism evidence="15 16">
    <name type="scientific">Astyanax mexicanus</name>
    <name type="common">Blind cave fish</name>
    <name type="synonym">Astyanax fasciatus mexicanus</name>
    <dbReference type="NCBI Taxonomy" id="7994"/>
    <lineage>
        <taxon>Eukaryota</taxon>
        <taxon>Metazoa</taxon>
        <taxon>Chordata</taxon>
        <taxon>Craniata</taxon>
        <taxon>Vertebrata</taxon>
        <taxon>Euteleostomi</taxon>
        <taxon>Actinopterygii</taxon>
        <taxon>Neopterygii</taxon>
        <taxon>Teleostei</taxon>
        <taxon>Ostariophysi</taxon>
        <taxon>Characiformes</taxon>
        <taxon>Characoidei</taxon>
        <taxon>Acestrorhamphidae</taxon>
        <taxon>Acestrorhamphinae</taxon>
        <taxon>Astyanax</taxon>
    </lineage>
</organism>
<dbReference type="NCBIfam" id="TIGR00456">
    <property type="entry name" value="argS"/>
    <property type="match status" value="1"/>
</dbReference>
<reference evidence="15" key="2">
    <citation type="submission" date="2025-05" db="UniProtKB">
        <authorList>
            <consortium name="Ensembl"/>
        </authorList>
    </citation>
    <scope>IDENTIFICATION</scope>
</reference>
<dbReference type="CDD" id="cd00671">
    <property type="entry name" value="ArgRS_core"/>
    <property type="match status" value="1"/>
</dbReference>
<dbReference type="InterPro" id="IPR009080">
    <property type="entry name" value="tRNAsynth_Ia_anticodon-bd"/>
</dbReference>
<dbReference type="OrthoDB" id="68056at2759"/>
<dbReference type="PROSITE" id="PS00178">
    <property type="entry name" value="AA_TRNA_LIGASE_I"/>
    <property type="match status" value="1"/>
</dbReference>
<evidence type="ECO:0000256" key="2">
    <source>
        <dbReference type="ARBA" id="ARBA00012837"/>
    </source>
</evidence>
<evidence type="ECO:0000313" key="15">
    <source>
        <dbReference type="Ensembl" id="ENSAMXP00005036043.1"/>
    </source>
</evidence>
<keyword evidence="4 12" id="KW-0547">Nucleotide-binding</keyword>
<dbReference type="Gene3D" id="3.40.50.620">
    <property type="entry name" value="HUPs"/>
    <property type="match status" value="1"/>
</dbReference>
<evidence type="ECO:0000256" key="5">
    <source>
        <dbReference type="ARBA" id="ARBA00022840"/>
    </source>
</evidence>
<evidence type="ECO:0000256" key="6">
    <source>
        <dbReference type="ARBA" id="ARBA00022917"/>
    </source>
</evidence>
<dbReference type="AlphaFoldDB" id="A0A8B9KF10"/>
<comment type="similarity">
    <text evidence="1 12">Belongs to the class-I aminoacyl-tRNA synthetase family.</text>
</comment>
<dbReference type="InterPro" id="IPR036695">
    <property type="entry name" value="Arg-tRNA-synth_N_sf"/>
</dbReference>
<keyword evidence="6 12" id="KW-0648">Protein biosynthesis</keyword>
<protein>
    <recommendedName>
        <fullName evidence="9">Probable arginine--tRNA ligase, mitochondrial</fullName>
        <ecNumber evidence="2">6.1.1.19</ecNumber>
    </recommendedName>
    <alternativeName>
        <fullName evidence="8">Arginyl-tRNA synthetase</fullName>
    </alternativeName>
</protein>
<dbReference type="SUPFAM" id="SSF47323">
    <property type="entry name" value="Anticodon-binding domain of a subclass of class I aminoacyl-tRNA synthetases"/>
    <property type="match status" value="1"/>
</dbReference>
<evidence type="ECO:0000256" key="10">
    <source>
        <dbReference type="ARBA" id="ARBA00049339"/>
    </source>
</evidence>
<dbReference type="GeneID" id="103046938"/>
<dbReference type="InterPro" id="IPR014729">
    <property type="entry name" value="Rossmann-like_a/b/a_fold"/>
</dbReference>
<evidence type="ECO:0000256" key="1">
    <source>
        <dbReference type="ARBA" id="ARBA00005594"/>
    </source>
</evidence>
<accession>A0A8B9KF10</accession>
<evidence type="ECO:0000256" key="9">
    <source>
        <dbReference type="ARBA" id="ARBA00039495"/>
    </source>
</evidence>
<dbReference type="GO" id="GO:0032543">
    <property type="term" value="P:mitochondrial translation"/>
    <property type="evidence" value="ECO:0007669"/>
    <property type="project" value="TreeGrafter"/>
</dbReference>
<dbReference type="KEGG" id="amex:103046938"/>
<dbReference type="RefSeq" id="XP_007259941.3">
    <property type="nucleotide sequence ID" value="XM_007259879.4"/>
</dbReference>
<gene>
    <name evidence="15" type="primary">rars2</name>
    <name evidence="14" type="synonym">RARS2</name>
    <name evidence="14" type="ORF">AMEX_G920</name>
</gene>
<feature type="domain" description="DALR anticodon binding" evidence="13">
    <location>
        <begin position="463"/>
        <end position="578"/>
    </location>
</feature>
<dbReference type="CTD" id="57038"/>
<dbReference type="InterPro" id="IPR035684">
    <property type="entry name" value="ArgRS_core"/>
</dbReference>
<evidence type="ECO:0000313" key="14">
    <source>
        <dbReference type="EMBL" id="KAG9282284.1"/>
    </source>
</evidence>
<dbReference type="GO" id="GO:0005524">
    <property type="term" value="F:ATP binding"/>
    <property type="evidence" value="ECO:0007669"/>
    <property type="project" value="UniProtKB-KW"/>
</dbReference>